<keyword evidence="5" id="KW-1185">Reference proteome</keyword>
<dbReference type="Pfam" id="PF19909">
    <property type="entry name" value="DUF6382"/>
    <property type="match status" value="1"/>
</dbReference>
<dbReference type="CDD" id="cd00060">
    <property type="entry name" value="FHA"/>
    <property type="match status" value="1"/>
</dbReference>
<feature type="domain" description="FHA" evidence="3">
    <location>
        <begin position="391"/>
        <end position="441"/>
    </location>
</feature>
<evidence type="ECO:0000256" key="1">
    <source>
        <dbReference type="SAM" id="MobiDB-lite"/>
    </source>
</evidence>
<feature type="region of interest" description="Disordered" evidence="1">
    <location>
        <begin position="293"/>
        <end position="317"/>
    </location>
</feature>
<gene>
    <name evidence="4" type="ORF">ABID24_002242</name>
</gene>
<dbReference type="SUPFAM" id="SSF49879">
    <property type="entry name" value="SMAD/FHA domain"/>
    <property type="match status" value="1"/>
</dbReference>
<feature type="transmembrane region" description="Helical" evidence="2">
    <location>
        <begin position="261"/>
        <end position="283"/>
    </location>
</feature>
<keyword evidence="2" id="KW-0472">Membrane</keyword>
<evidence type="ECO:0000256" key="2">
    <source>
        <dbReference type="SAM" id="Phobius"/>
    </source>
</evidence>
<name>A0ABV2M6D3_9FIRM</name>
<dbReference type="InterPro" id="IPR045962">
    <property type="entry name" value="DUF6382"/>
</dbReference>
<protein>
    <recommendedName>
        <fullName evidence="3">FHA domain-containing protein</fullName>
    </recommendedName>
</protein>
<accession>A0ABV2M6D3</accession>
<evidence type="ECO:0000259" key="3">
    <source>
        <dbReference type="PROSITE" id="PS50006"/>
    </source>
</evidence>
<dbReference type="PANTHER" id="PTHR23308">
    <property type="entry name" value="NUCLEAR INHIBITOR OF PROTEIN PHOSPHATASE-1"/>
    <property type="match status" value="1"/>
</dbReference>
<dbReference type="InterPro" id="IPR050923">
    <property type="entry name" value="Cell_Proc_Reg/RNA_Proc"/>
</dbReference>
<comment type="caution">
    <text evidence="4">The sequence shown here is derived from an EMBL/GenBank/DDBJ whole genome shotgun (WGS) entry which is preliminary data.</text>
</comment>
<dbReference type="Proteomes" id="UP001549106">
    <property type="component" value="Unassembled WGS sequence"/>
</dbReference>
<proteinExistence type="predicted"/>
<reference evidence="4 5" key="1">
    <citation type="submission" date="2024-06" db="EMBL/GenBank/DDBJ databases">
        <title>Genomic Encyclopedia of Type Strains, Phase IV (KMG-IV): sequencing the most valuable type-strain genomes for metagenomic binning, comparative biology and taxonomic classification.</title>
        <authorList>
            <person name="Goeker M."/>
        </authorList>
    </citation>
    <scope>NUCLEOTIDE SEQUENCE [LARGE SCALE GENOMIC DNA]</scope>
    <source>
        <strain evidence="4 5">DSM 29492</strain>
    </source>
</reference>
<dbReference type="InterPro" id="IPR008984">
    <property type="entry name" value="SMAD_FHA_dom_sf"/>
</dbReference>
<dbReference type="RefSeq" id="WP_257464868.1">
    <property type="nucleotide sequence ID" value="NZ_JANJZT010000016.1"/>
</dbReference>
<keyword evidence="2" id="KW-1133">Transmembrane helix</keyword>
<dbReference type="Pfam" id="PF00498">
    <property type="entry name" value="FHA"/>
    <property type="match status" value="1"/>
</dbReference>
<sequence length="466" mass="53114">MRAEYKRDVSHNYLILQEEKAVDTSSYQVRMLTGNVIPSILKCHLQNLDGEVLFYYDITSKQSIATLFEDKKFRSQDLQSILEGFVKVMEELAEFLMNTDQLVLQPEYIYMDAERKKVYFCCLPGYQKEIQGQLRGLTEYILPKLDHEDNQAVMLGYGIYRKALEPGFQLEVVKEAIYQKEDEADKNAAAQKEDKYQEMLSEKQENEIIDSVIPDEQKKEEIKNRKKEKRIPWNWILCCGAGGAAALAVLAAGFWGVIPKLPIEIVLGIGIMALGAGAFTAWITEKKKRKQEQTAQWHNKIKQETDSSPVSGQVRKEENIKKDPETIREERKAETSITGELFGTKKKEEDSQEEICGETVVLSAGQKKGPAALISREPGELATIYLEQELTVVGKLANASDAVIPMPTVSRMHARIRKREDEYYLADLNSRNGTAVNGRMLKGDEEYQLQDEDQVDFAQARYIFIK</sequence>
<keyword evidence="2" id="KW-0812">Transmembrane</keyword>
<organism evidence="4 5">
    <name type="scientific">Blautia caecimuris</name>
    <dbReference type="NCBI Taxonomy" id="1796615"/>
    <lineage>
        <taxon>Bacteria</taxon>
        <taxon>Bacillati</taxon>
        <taxon>Bacillota</taxon>
        <taxon>Clostridia</taxon>
        <taxon>Lachnospirales</taxon>
        <taxon>Lachnospiraceae</taxon>
        <taxon>Blautia</taxon>
    </lineage>
</organism>
<evidence type="ECO:0000313" key="4">
    <source>
        <dbReference type="EMBL" id="MET3750988.1"/>
    </source>
</evidence>
<dbReference type="InterPro" id="IPR000253">
    <property type="entry name" value="FHA_dom"/>
</dbReference>
<evidence type="ECO:0000313" key="5">
    <source>
        <dbReference type="Proteomes" id="UP001549106"/>
    </source>
</evidence>
<dbReference type="EMBL" id="JBEPMJ010000016">
    <property type="protein sequence ID" value="MET3750988.1"/>
    <property type="molecule type" value="Genomic_DNA"/>
</dbReference>
<dbReference type="SMART" id="SM00240">
    <property type="entry name" value="FHA"/>
    <property type="match status" value="1"/>
</dbReference>
<dbReference type="Gene3D" id="2.60.200.20">
    <property type="match status" value="1"/>
</dbReference>
<feature type="transmembrane region" description="Helical" evidence="2">
    <location>
        <begin position="233"/>
        <end position="255"/>
    </location>
</feature>
<dbReference type="PROSITE" id="PS50006">
    <property type="entry name" value="FHA_DOMAIN"/>
    <property type="match status" value="1"/>
</dbReference>